<keyword evidence="2" id="KW-1133">Transmembrane helix</keyword>
<evidence type="ECO:0000256" key="3">
    <source>
        <dbReference type="SAM" id="SignalP"/>
    </source>
</evidence>
<feature type="compositionally biased region" description="Basic and acidic residues" evidence="1">
    <location>
        <begin position="514"/>
        <end position="523"/>
    </location>
</feature>
<dbReference type="AlphaFoldDB" id="A0A8D0DZK2"/>
<dbReference type="GO" id="GO:0005125">
    <property type="term" value="F:cytokine activity"/>
    <property type="evidence" value="ECO:0007669"/>
    <property type="project" value="InterPro"/>
</dbReference>
<feature type="region of interest" description="Disordered" evidence="1">
    <location>
        <begin position="569"/>
        <end position="595"/>
    </location>
</feature>
<feature type="transmembrane region" description="Helical" evidence="2">
    <location>
        <begin position="534"/>
        <end position="555"/>
    </location>
</feature>
<dbReference type="GO" id="GO:0005615">
    <property type="term" value="C:extracellular space"/>
    <property type="evidence" value="ECO:0007669"/>
    <property type="project" value="TreeGrafter"/>
</dbReference>
<dbReference type="Pfam" id="PF05337">
    <property type="entry name" value="CSF-1"/>
    <property type="match status" value="1"/>
</dbReference>
<dbReference type="GO" id="GO:0045651">
    <property type="term" value="P:positive regulation of macrophage differentiation"/>
    <property type="evidence" value="ECO:0007669"/>
    <property type="project" value="TreeGrafter"/>
</dbReference>
<feature type="region of interest" description="Disordered" evidence="1">
    <location>
        <begin position="377"/>
        <end position="399"/>
    </location>
</feature>
<dbReference type="Gene3D" id="1.20.1250.10">
    <property type="match status" value="1"/>
</dbReference>
<protein>
    <recommendedName>
        <fullName evidence="6">Macrophage colony-stimulating factor 1</fullName>
    </recommendedName>
</protein>
<proteinExistence type="predicted"/>
<feature type="region of interest" description="Disordered" evidence="1">
    <location>
        <begin position="228"/>
        <end position="340"/>
    </location>
</feature>
<keyword evidence="2" id="KW-0812">Transmembrane</keyword>
<keyword evidence="5" id="KW-1185">Reference proteome</keyword>
<dbReference type="GO" id="GO:0030316">
    <property type="term" value="P:osteoclast differentiation"/>
    <property type="evidence" value="ECO:0007669"/>
    <property type="project" value="TreeGrafter"/>
</dbReference>
<feature type="compositionally biased region" description="Low complexity" evidence="1">
    <location>
        <begin position="383"/>
        <end position="399"/>
    </location>
</feature>
<keyword evidence="2" id="KW-0472">Membrane</keyword>
<organism evidence="4 5">
    <name type="scientific">Salvator merianae</name>
    <name type="common">Argentine black and white tegu</name>
    <name type="synonym">Tupinambis merianae</name>
    <dbReference type="NCBI Taxonomy" id="96440"/>
    <lineage>
        <taxon>Eukaryota</taxon>
        <taxon>Metazoa</taxon>
        <taxon>Chordata</taxon>
        <taxon>Craniata</taxon>
        <taxon>Vertebrata</taxon>
        <taxon>Euteleostomi</taxon>
        <taxon>Lepidosauria</taxon>
        <taxon>Squamata</taxon>
        <taxon>Bifurcata</taxon>
        <taxon>Unidentata</taxon>
        <taxon>Episquamata</taxon>
        <taxon>Laterata</taxon>
        <taxon>Teiioidea</taxon>
        <taxon>Teiidae</taxon>
        <taxon>Salvator</taxon>
    </lineage>
</organism>
<feature type="compositionally biased region" description="Polar residues" evidence="1">
    <location>
        <begin position="438"/>
        <end position="452"/>
    </location>
</feature>
<dbReference type="OMA" id="CQIAYEF"/>
<dbReference type="PANTHER" id="PTHR10058:SF0">
    <property type="entry name" value="MACROPHAGE COLONY-STIMULATING FACTOR 1"/>
    <property type="match status" value="1"/>
</dbReference>
<dbReference type="InterPro" id="IPR009079">
    <property type="entry name" value="4_helix_cytokine-like_core"/>
</dbReference>
<dbReference type="GeneTree" id="ENSGT00390000015805"/>
<evidence type="ECO:0000256" key="2">
    <source>
        <dbReference type="SAM" id="Phobius"/>
    </source>
</evidence>
<feature type="chain" id="PRO_5034935964" description="Macrophage colony-stimulating factor 1" evidence="3">
    <location>
        <begin position="23"/>
        <end position="595"/>
    </location>
</feature>
<dbReference type="GO" id="GO:0008083">
    <property type="term" value="F:growth factor activity"/>
    <property type="evidence" value="ECO:0007669"/>
    <property type="project" value="InterPro"/>
</dbReference>
<feature type="compositionally biased region" description="Polar residues" evidence="1">
    <location>
        <begin position="309"/>
        <end position="324"/>
    </location>
</feature>
<dbReference type="InterPro" id="IPR008001">
    <property type="entry name" value="MCSF-1"/>
</dbReference>
<feature type="region of interest" description="Disordered" evidence="1">
    <location>
        <begin position="438"/>
        <end position="528"/>
    </location>
</feature>
<accession>A0A8D0DZK2</accession>
<dbReference type="SUPFAM" id="SSF47266">
    <property type="entry name" value="4-helical cytokines"/>
    <property type="match status" value="1"/>
</dbReference>
<name>A0A8D0DZK2_SALMN</name>
<evidence type="ECO:0000313" key="4">
    <source>
        <dbReference type="Ensembl" id="ENSSMRP00000023780.1"/>
    </source>
</evidence>
<feature type="compositionally biased region" description="Polar residues" evidence="1">
    <location>
        <begin position="279"/>
        <end position="290"/>
    </location>
</feature>
<evidence type="ECO:0000313" key="5">
    <source>
        <dbReference type="Proteomes" id="UP000694421"/>
    </source>
</evidence>
<feature type="compositionally biased region" description="Basic and acidic residues" evidence="1">
    <location>
        <begin position="460"/>
        <end position="470"/>
    </location>
</feature>
<evidence type="ECO:0008006" key="6">
    <source>
        <dbReference type="Google" id="ProtNLM"/>
    </source>
</evidence>
<dbReference type="Proteomes" id="UP000694421">
    <property type="component" value="Unplaced"/>
</dbReference>
<reference evidence="4" key="2">
    <citation type="submission" date="2025-09" db="UniProtKB">
        <authorList>
            <consortium name="Ensembl"/>
        </authorList>
    </citation>
    <scope>IDENTIFICATION</scope>
</reference>
<feature type="signal peptide" evidence="3">
    <location>
        <begin position="1"/>
        <end position="22"/>
    </location>
</feature>
<reference evidence="4" key="1">
    <citation type="submission" date="2025-08" db="UniProtKB">
        <authorList>
            <consortium name="Ensembl"/>
        </authorList>
    </citation>
    <scope>IDENTIFICATION</scope>
</reference>
<keyword evidence="3" id="KW-0732">Signal</keyword>
<feature type="compositionally biased region" description="Basic and acidic residues" evidence="1">
    <location>
        <begin position="479"/>
        <end position="497"/>
    </location>
</feature>
<dbReference type="PANTHER" id="PTHR10058">
    <property type="entry name" value="MACROPHAGE COLONY STIMULATING FACTOR"/>
    <property type="match status" value="1"/>
</dbReference>
<sequence>MTSHIQLALLLFVVCASHKTVQENTECRRLISDFHIENMSALIDSQMKTSCLQTYNYVDEKLLDNTVCFLKAAYEPLKVILDGIIFKKNTSNFKTLEQMKRLHFKLGLCLEFDDEEERTLATHCTKNFSLTSEEMLQRVSDYFKKAKQQLSKGSFSYDCSSTFQKCSDSQRKKTFASGVVTDQNCKCPSTSPTSGRGFEPFSSIADQLDSKETAASTFQLHMLPATIQTQGGSESSTRSRMSRSTRKGQGTAERMDFRVGTGTVTSSPSEELVLAAESQGATPVSMSTVSLLDPTRVLQPRSSRLRNIPSASSPSQQHTESTGLESPIPGSGSGSSQAQPNKFAFHHPLLYGLTKSSHGKLSLLSREVDETVLGLEFDHDPSDISSSSTVTSTSLESLESVDSSKVPFNGRWVAFPSSDPVLSHVLGLEDPISATQLSTKRVVTTESPSSPRQVAPESYSRGEQDSRGRAPEVQQSTQVRERRADQGEGLAKYREPKNSVPGPSFDLSFIPSNTDKRTKKPEPRSAPIPWVTNAVVPSVLGILLAVGSLLLYLYIRRIRARRQPRRNENNIERQEEGRPLNREQEQLELRVQEEL</sequence>
<evidence type="ECO:0000256" key="1">
    <source>
        <dbReference type="SAM" id="MobiDB-lite"/>
    </source>
</evidence>
<dbReference type="GO" id="GO:0016020">
    <property type="term" value="C:membrane"/>
    <property type="evidence" value="ECO:0007669"/>
    <property type="project" value="InterPro"/>
</dbReference>
<dbReference type="Ensembl" id="ENSSMRT00000027860.1">
    <property type="protein sequence ID" value="ENSSMRP00000023780.1"/>
    <property type="gene ID" value="ENSSMRG00000018451.1"/>
</dbReference>